<reference evidence="1 2" key="1">
    <citation type="submission" date="2018-11" db="EMBL/GenBank/DDBJ databases">
        <title>Trebonia kvetii gen.nov., sp.nov., a novel acidophilic actinobacterium, and proposal of the new actinobacterial family Treboniaceae fam. nov.</title>
        <authorList>
            <person name="Rapoport D."/>
            <person name="Sagova-Mareckova M."/>
            <person name="Sedlacek I."/>
            <person name="Provaznik J."/>
            <person name="Kralova S."/>
            <person name="Pavlinic D."/>
            <person name="Benes V."/>
            <person name="Kopecky J."/>
        </authorList>
    </citation>
    <scope>NUCLEOTIDE SEQUENCE [LARGE SCALE GENOMIC DNA]</scope>
    <source>
        <strain evidence="1 2">15Tr583</strain>
    </source>
</reference>
<dbReference type="AlphaFoldDB" id="A0A6P2BXE8"/>
<sequence>MHEHLPAPSRPGTVVLELGPGVGALVLHTPPQLDGREIEVSPLGGPAVGRTHSLVRPRTTGRGTQYAAVYPQLAAGTYTVWDDATTPVATITIQGGQVTTARWPGYSPPP</sequence>
<evidence type="ECO:0000313" key="2">
    <source>
        <dbReference type="Proteomes" id="UP000460272"/>
    </source>
</evidence>
<name>A0A6P2BXE8_9ACTN</name>
<accession>A0A6P2BXE8</accession>
<dbReference type="OrthoDB" id="161020at2"/>
<keyword evidence="2" id="KW-1185">Reference proteome</keyword>
<dbReference type="Proteomes" id="UP000460272">
    <property type="component" value="Unassembled WGS sequence"/>
</dbReference>
<dbReference type="RefSeq" id="WP_145855169.1">
    <property type="nucleotide sequence ID" value="NZ_RPFW01000004.1"/>
</dbReference>
<dbReference type="EMBL" id="RPFW01000004">
    <property type="protein sequence ID" value="TVZ02906.1"/>
    <property type="molecule type" value="Genomic_DNA"/>
</dbReference>
<proteinExistence type="predicted"/>
<organism evidence="1 2">
    <name type="scientific">Trebonia kvetii</name>
    <dbReference type="NCBI Taxonomy" id="2480626"/>
    <lineage>
        <taxon>Bacteria</taxon>
        <taxon>Bacillati</taxon>
        <taxon>Actinomycetota</taxon>
        <taxon>Actinomycetes</taxon>
        <taxon>Streptosporangiales</taxon>
        <taxon>Treboniaceae</taxon>
        <taxon>Trebonia</taxon>
    </lineage>
</organism>
<comment type="caution">
    <text evidence="1">The sequence shown here is derived from an EMBL/GenBank/DDBJ whole genome shotgun (WGS) entry which is preliminary data.</text>
</comment>
<gene>
    <name evidence="1" type="ORF">EAS64_20730</name>
</gene>
<evidence type="ECO:0000313" key="1">
    <source>
        <dbReference type="EMBL" id="TVZ02906.1"/>
    </source>
</evidence>
<protein>
    <submittedName>
        <fullName evidence="1">Phospholipase</fullName>
    </submittedName>
</protein>